<proteinExistence type="predicted"/>
<dbReference type="Proteomes" id="UP000054771">
    <property type="component" value="Unassembled WGS sequence"/>
</dbReference>
<keyword evidence="1" id="KW-0802">TPR repeat</keyword>
<reference evidence="4" key="1">
    <citation type="journal article" date="2016" name="Genome Announc.">
        <title>Draft genome sequences of fungus Aspergillus calidoustus.</title>
        <authorList>
            <person name="Horn F."/>
            <person name="Linde J."/>
            <person name="Mattern D.J."/>
            <person name="Walther G."/>
            <person name="Guthke R."/>
            <person name="Scherlach K."/>
            <person name="Martin K."/>
            <person name="Brakhage A.A."/>
            <person name="Petzke L."/>
            <person name="Valiante V."/>
        </authorList>
    </citation>
    <scope>NUCLEOTIDE SEQUENCE [LARGE SCALE GENOMIC DNA]</scope>
    <source>
        <strain evidence="4">SF006504</strain>
    </source>
</reference>
<sequence length="546" mass="61971">MKRVASCSCDIDKVPCISIYPDRPKRKSISAHKCIATRYLKAHPGTITVERFGRKCWNYEQAVNNQYSLEVTPNPCPHRFVFTRLQERMIELENKGQRKIGLDRTADDWEIMEFVGDLGKKKNIGGGKHSHSWWIPQLYSVLYRRDWLMDFNKLPHIAQEVYTERGSASKAKLGQDEFFYAMILTKELLRRVEVDNGWCPEFTNALWVQLILADQWFRNVQLKAAQTAFKPLEPTAPEDDEQRKEVEMTRQAGDRALKGGRYDEAIELYSRAINLHSANATTRYQKVSALLSKGIYSAAMQEASIAVRVAPKNVWAWHYLRRACLPAESPPAYVTGSQCHTHAEPGSAKAADERKSPEVCWMAVSTISQQQIEGIIRLAEKMQWPYLGEVREHAWRICEDVSTGRCWMAFLHDWFCGLSLPGARFAVNMMAASIFCSPYRPEALQYYCQYEGETTGVVFQDKSYWRVRSTLGRVLGCLPGVTSVGGWIGPCPAAEGVEVLRAIYLTAKQVAPVEVSKLPSDQTWQSSQTPTSATDLKDDEKSKSSQ</sequence>
<evidence type="ECO:0000256" key="2">
    <source>
        <dbReference type="SAM" id="MobiDB-lite"/>
    </source>
</evidence>
<evidence type="ECO:0000256" key="1">
    <source>
        <dbReference type="PROSITE-ProRule" id="PRU00339"/>
    </source>
</evidence>
<dbReference type="PROSITE" id="PS50005">
    <property type="entry name" value="TPR"/>
    <property type="match status" value="1"/>
</dbReference>
<dbReference type="PANTHER" id="PTHR42345:SF2">
    <property type="entry name" value="HELICASE-LIKE PROTEIN"/>
    <property type="match status" value="1"/>
</dbReference>
<dbReference type="InterPro" id="IPR019734">
    <property type="entry name" value="TPR_rpt"/>
</dbReference>
<keyword evidence="4" id="KW-1185">Reference proteome</keyword>
<organism evidence="3 4">
    <name type="scientific">Aspergillus calidoustus</name>
    <dbReference type="NCBI Taxonomy" id="454130"/>
    <lineage>
        <taxon>Eukaryota</taxon>
        <taxon>Fungi</taxon>
        <taxon>Dikarya</taxon>
        <taxon>Ascomycota</taxon>
        <taxon>Pezizomycotina</taxon>
        <taxon>Eurotiomycetes</taxon>
        <taxon>Eurotiomycetidae</taxon>
        <taxon>Eurotiales</taxon>
        <taxon>Aspergillaceae</taxon>
        <taxon>Aspergillus</taxon>
        <taxon>Aspergillus subgen. Nidulantes</taxon>
    </lineage>
</organism>
<evidence type="ECO:0000313" key="3">
    <source>
        <dbReference type="EMBL" id="CEL03869.1"/>
    </source>
</evidence>
<dbReference type="Gene3D" id="1.25.40.10">
    <property type="entry name" value="Tetratricopeptide repeat domain"/>
    <property type="match status" value="1"/>
</dbReference>
<feature type="compositionally biased region" description="Basic and acidic residues" evidence="2">
    <location>
        <begin position="535"/>
        <end position="546"/>
    </location>
</feature>
<accession>A0A0U5FYX8</accession>
<dbReference type="EMBL" id="CDMC01000004">
    <property type="protein sequence ID" value="CEL03869.1"/>
    <property type="molecule type" value="Genomic_DNA"/>
</dbReference>
<protein>
    <submittedName>
        <fullName evidence="3">Uncharacterized protein</fullName>
    </submittedName>
</protein>
<dbReference type="InterPro" id="IPR011990">
    <property type="entry name" value="TPR-like_helical_dom_sf"/>
</dbReference>
<dbReference type="PANTHER" id="PTHR42345">
    <property type="entry name" value="TPR_REGION DOMAIN-CONTAINING PROTEIN"/>
    <property type="match status" value="1"/>
</dbReference>
<evidence type="ECO:0000313" key="4">
    <source>
        <dbReference type="Proteomes" id="UP000054771"/>
    </source>
</evidence>
<gene>
    <name evidence="3" type="ORF">ASPCAL05008</name>
</gene>
<feature type="region of interest" description="Disordered" evidence="2">
    <location>
        <begin position="517"/>
        <end position="546"/>
    </location>
</feature>
<name>A0A0U5FYX8_ASPCI</name>
<feature type="repeat" description="TPR" evidence="1">
    <location>
        <begin position="246"/>
        <end position="279"/>
    </location>
</feature>
<dbReference type="AlphaFoldDB" id="A0A0U5FYX8"/>
<feature type="compositionally biased region" description="Polar residues" evidence="2">
    <location>
        <begin position="519"/>
        <end position="534"/>
    </location>
</feature>
<dbReference type="SUPFAM" id="SSF48452">
    <property type="entry name" value="TPR-like"/>
    <property type="match status" value="1"/>
</dbReference>
<dbReference type="STRING" id="454130.A0A0U5FYX8"/>
<dbReference type="OrthoDB" id="20872at2759"/>